<feature type="transmembrane region" description="Helical" evidence="9">
    <location>
        <begin position="570"/>
        <end position="592"/>
    </location>
</feature>
<dbReference type="SMART" id="SM00382">
    <property type="entry name" value="AAA"/>
    <property type="match status" value="1"/>
</dbReference>
<evidence type="ECO:0000256" key="5">
    <source>
        <dbReference type="ARBA" id="ARBA00022741"/>
    </source>
</evidence>
<dbReference type="InterPro" id="IPR003439">
    <property type="entry name" value="ABC_transporter-like_ATP-bd"/>
</dbReference>
<feature type="transmembrane region" description="Helical" evidence="9">
    <location>
        <begin position="345"/>
        <end position="367"/>
    </location>
</feature>
<dbReference type="CDD" id="cd03213">
    <property type="entry name" value="ABCG_EPDR"/>
    <property type="match status" value="1"/>
</dbReference>
<evidence type="ECO:0000256" key="8">
    <source>
        <dbReference type="ARBA" id="ARBA00023136"/>
    </source>
</evidence>
<dbReference type="GO" id="GO:0005524">
    <property type="term" value="F:ATP binding"/>
    <property type="evidence" value="ECO:0007669"/>
    <property type="project" value="UniProtKB-KW"/>
</dbReference>
<dbReference type="AlphaFoldDB" id="A0A834XVE5"/>
<dbReference type="GO" id="GO:0005886">
    <property type="term" value="C:plasma membrane"/>
    <property type="evidence" value="ECO:0007669"/>
    <property type="project" value="TreeGrafter"/>
</dbReference>
<comment type="similarity">
    <text evidence="2">Belongs to the ABC transporter superfamily. ABCG family. Eye pigment precursor importer (TC 3.A.1.204) subfamily.</text>
</comment>
<dbReference type="Gene3D" id="3.40.50.300">
    <property type="entry name" value="P-loop containing nucleotide triphosphate hydrolases"/>
    <property type="match status" value="1"/>
</dbReference>
<dbReference type="FunFam" id="3.40.50.300:FF:001077">
    <property type="entry name" value="Uncharacterized protein, isoform A"/>
    <property type="match status" value="1"/>
</dbReference>
<dbReference type="Pfam" id="PF19055">
    <property type="entry name" value="ABC2_membrane_7"/>
    <property type="match status" value="1"/>
</dbReference>
<keyword evidence="5" id="KW-0547">Nucleotide-binding</keyword>
<dbReference type="Proteomes" id="UP000639338">
    <property type="component" value="Unassembled WGS sequence"/>
</dbReference>
<accession>A0A834XVE5</accession>
<dbReference type="GO" id="GO:0140359">
    <property type="term" value="F:ABC-type transporter activity"/>
    <property type="evidence" value="ECO:0007669"/>
    <property type="project" value="InterPro"/>
</dbReference>
<evidence type="ECO:0000313" key="12">
    <source>
        <dbReference type="Proteomes" id="UP000639338"/>
    </source>
</evidence>
<feature type="transmembrane region" description="Helical" evidence="9">
    <location>
        <begin position="379"/>
        <end position="400"/>
    </location>
</feature>
<organism evidence="11 12">
    <name type="scientific">Aphidius gifuensis</name>
    <name type="common">Parasitoid wasp</name>
    <dbReference type="NCBI Taxonomy" id="684658"/>
    <lineage>
        <taxon>Eukaryota</taxon>
        <taxon>Metazoa</taxon>
        <taxon>Ecdysozoa</taxon>
        <taxon>Arthropoda</taxon>
        <taxon>Hexapoda</taxon>
        <taxon>Insecta</taxon>
        <taxon>Pterygota</taxon>
        <taxon>Neoptera</taxon>
        <taxon>Endopterygota</taxon>
        <taxon>Hymenoptera</taxon>
        <taxon>Apocrita</taxon>
        <taxon>Ichneumonoidea</taxon>
        <taxon>Braconidae</taxon>
        <taxon>Aphidiinae</taxon>
        <taxon>Aphidius</taxon>
    </lineage>
</organism>
<dbReference type="InterPro" id="IPR043926">
    <property type="entry name" value="ABCG_dom"/>
</dbReference>
<evidence type="ECO:0000256" key="2">
    <source>
        <dbReference type="ARBA" id="ARBA00005814"/>
    </source>
</evidence>
<dbReference type="PANTHER" id="PTHR48041">
    <property type="entry name" value="ABC TRANSPORTER G FAMILY MEMBER 28"/>
    <property type="match status" value="1"/>
</dbReference>
<dbReference type="SUPFAM" id="SSF52540">
    <property type="entry name" value="P-loop containing nucleoside triphosphate hydrolases"/>
    <property type="match status" value="1"/>
</dbReference>
<evidence type="ECO:0000256" key="3">
    <source>
        <dbReference type="ARBA" id="ARBA00022448"/>
    </source>
</evidence>
<keyword evidence="8 9" id="KW-0472">Membrane</keyword>
<dbReference type="InterPro" id="IPR027417">
    <property type="entry name" value="P-loop_NTPase"/>
</dbReference>
<dbReference type="EMBL" id="JACMRX010000003">
    <property type="protein sequence ID" value="KAF7992856.1"/>
    <property type="molecule type" value="Genomic_DNA"/>
</dbReference>
<keyword evidence="12" id="KW-1185">Reference proteome</keyword>
<evidence type="ECO:0000259" key="10">
    <source>
        <dbReference type="PROSITE" id="PS50893"/>
    </source>
</evidence>
<dbReference type="GO" id="GO:0016887">
    <property type="term" value="F:ATP hydrolysis activity"/>
    <property type="evidence" value="ECO:0007669"/>
    <property type="project" value="InterPro"/>
</dbReference>
<evidence type="ECO:0000256" key="1">
    <source>
        <dbReference type="ARBA" id="ARBA00004141"/>
    </source>
</evidence>
<dbReference type="Pfam" id="PF01061">
    <property type="entry name" value="ABC2_membrane"/>
    <property type="match status" value="1"/>
</dbReference>
<feature type="domain" description="ABC transporter" evidence="10">
    <location>
        <begin position="31"/>
        <end position="269"/>
    </location>
</feature>
<feature type="transmembrane region" description="Helical" evidence="9">
    <location>
        <begin position="420"/>
        <end position="444"/>
    </location>
</feature>
<sequence>MVFLETNKNGNREINPIESWKYGIKTPTIDIEFTNLTYTVSTGKKSEKDILKNISGQFKSNELTAVMGPSGSGKSTLLNILTGFQNDGVSGIVTINGQPRDMRTFRKMSCYVMQDDLFQPKMTVLEAMHFAADLKLGFHVPKSSKQILIIDILKTLRLLHAQNTMTEKLSGGEGKRLSIALELVSNPPVIILDEPTTGLDELSSTQCIDLLRKIALTGKTVVCSIHTPSAKIFSKFHNIYIVASGQCVYRGPSNKLVPFLSTVGIDCPKTYNPADFVIDVSCGEYGHDFVKKMMSTVNTKFPITPIQRTMSYDIEKSYQKNTKVQWHIQFCVLSKRMMIQTIRDWNFVLFKLIMYLLSGLLLGCLYFNLGGDGSKTISIFLFCLACSVFFGYIPMIPIILSHPHQLQLVEREHFNRWYDISPFFWASNLSTIPVAMSAATIIIITAYSLSGLPLEYYRFAMFSSSCILTMFISEGIGFVLGTLFSVVCAFLFLILQNQKCILILGFGDITPLPIYRSCLMYISHLRYGFEAMVISIFGYDREGLSCPDEYCHYKMPIDILKIGHMESRDFWINLKMLFAFFIAIRMLLYYLLQRRIHNRINPSNNKTKKKTIFRLGNFE</sequence>
<dbReference type="PROSITE" id="PS50893">
    <property type="entry name" value="ABC_TRANSPORTER_2"/>
    <property type="match status" value="1"/>
</dbReference>
<keyword evidence="6" id="KW-0067">ATP-binding</keyword>
<evidence type="ECO:0000313" key="11">
    <source>
        <dbReference type="EMBL" id="KAF7992856.1"/>
    </source>
</evidence>
<proteinExistence type="inferred from homology"/>
<comment type="subcellular location">
    <subcellularLocation>
        <location evidence="1">Membrane</location>
        <topology evidence="1">Multi-pass membrane protein</topology>
    </subcellularLocation>
</comment>
<protein>
    <recommendedName>
        <fullName evidence="10">ABC transporter domain-containing protein</fullName>
    </recommendedName>
</protein>
<evidence type="ECO:0000256" key="7">
    <source>
        <dbReference type="ARBA" id="ARBA00022989"/>
    </source>
</evidence>
<evidence type="ECO:0000256" key="4">
    <source>
        <dbReference type="ARBA" id="ARBA00022692"/>
    </source>
</evidence>
<feature type="transmembrane region" description="Helical" evidence="9">
    <location>
        <begin position="478"/>
        <end position="495"/>
    </location>
</feature>
<comment type="caution">
    <text evidence="11">The sequence shown here is derived from an EMBL/GenBank/DDBJ whole genome shotgun (WGS) entry which is preliminary data.</text>
</comment>
<dbReference type="InterPro" id="IPR003593">
    <property type="entry name" value="AAA+_ATPase"/>
</dbReference>
<dbReference type="Pfam" id="PF00005">
    <property type="entry name" value="ABC_tran"/>
    <property type="match status" value="1"/>
</dbReference>
<evidence type="ECO:0000256" key="6">
    <source>
        <dbReference type="ARBA" id="ARBA00022840"/>
    </source>
</evidence>
<name>A0A834XVE5_APHGI</name>
<gene>
    <name evidence="11" type="ORF">HCN44_005200</name>
</gene>
<keyword evidence="4 9" id="KW-0812">Transmembrane</keyword>
<dbReference type="OrthoDB" id="66620at2759"/>
<dbReference type="PANTHER" id="PTHR48041:SF15">
    <property type="entry name" value="FI05267P"/>
    <property type="match status" value="1"/>
</dbReference>
<keyword evidence="3" id="KW-0813">Transport</keyword>
<reference evidence="11 12" key="1">
    <citation type="submission" date="2020-08" db="EMBL/GenBank/DDBJ databases">
        <title>Aphidius gifuensis genome sequencing and assembly.</title>
        <authorList>
            <person name="Du Z."/>
        </authorList>
    </citation>
    <scope>NUCLEOTIDE SEQUENCE [LARGE SCALE GENOMIC DNA]</scope>
    <source>
        <strain evidence="11">YNYX2018</strain>
        <tissue evidence="11">Adults</tissue>
    </source>
</reference>
<dbReference type="InterPro" id="IPR050352">
    <property type="entry name" value="ABCG_transporters"/>
</dbReference>
<keyword evidence="7 9" id="KW-1133">Transmembrane helix</keyword>
<evidence type="ECO:0000256" key="9">
    <source>
        <dbReference type="SAM" id="Phobius"/>
    </source>
</evidence>
<dbReference type="InterPro" id="IPR013525">
    <property type="entry name" value="ABC2_TM"/>
</dbReference>